<dbReference type="EMBL" id="ML976707">
    <property type="protein sequence ID" value="KAF1969650.1"/>
    <property type="molecule type" value="Genomic_DNA"/>
</dbReference>
<organism evidence="2 3">
    <name type="scientific">Bimuria novae-zelandiae CBS 107.79</name>
    <dbReference type="NCBI Taxonomy" id="1447943"/>
    <lineage>
        <taxon>Eukaryota</taxon>
        <taxon>Fungi</taxon>
        <taxon>Dikarya</taxon>
        <taxon>Ascomycota</taxon>
        <taxon>Pezizomycotina</taxon>
        <taxon>Dothideomycetes</taxon>
        <taxon>Pleosporomycetidae</taxon>
        <taxon>Pleosporales</taxon>
        <taxon>Massarineae</taxon>
        <taxon>Didymosphaeriaceae</taxon>
        <taxon>Bimuria</taxon>
    </lineage>
</organism>
<keyword evidence="3" id="KW-1185">Reference proteome</keyword>
<feature type="compositionally biased region" description="Gly residues" evidence="1">
    <location>
        <begin position="326"/>
        <end position="344"/>
    </location>
</feature>
<sequence>MYWTTPTIKHPKPILPPPLSTQLPTSKKEYIRTLKALMRLIHPISAQLLPLLRVYYCLHQSLQARQPSILQYLVDGDDDEFVLMSLHAHIALLLQEAENHYNDFREMYGDCGVGDVLEMLNEMSPEEHSYCANVPRDWDDFTYLMEDAGLQRFRNWKAQPGDLQAEGLEASEDTLGWLKSVTHRAGGTRGIERSRSVVKKIEKKMAAWHRRLDWIEGVNACIDSSGAIIVIFISNLLSNQSNRHELCRPPIPTPSKPPYPPYPPSSTHPPPPSPSATHICLAIRELVAELTNLLILFKQGGGPENFPASAWVLDTPLTQLLSTSGAGAGTGGPGGGSASGGGEGQRVDVLRGHLVLLRKEFRDL</sequence>
<evidence type="ECO:0000256" key="1">
    <source>
        <dbReference type="SAM" id="MobiDB-lite"/>
    </source>
</evidence>
<name>A0A6A5UYY7_9PLEO</name>
<dbReference type="Proteomes" id="UP000800036">
    <property type="component" value="Unassembled WGS sequence"/>
</dbReference>
<proteinExistence type="predicted"/>
<dbReference type="AlphaFoldDB" id="A0A6A5UYY7"/>
<feature type="region of interest" description="Disordered" evidence="1">
    <location>
        <begin position="247"/>
        <end position="275"/>
    </location>
</feature>
<accession>A0A6A5UYY7</accession>
<evidence type="ECO:0000313" key="2">
    <source>
        <dbReference type="EMBL" id="KAF1969650.1"/>
    </source>
</evidence>
<protein>
    <submittedName>
        <fullName evidence="2">Uncharacterized protein</fullName>
    </submittedName>
</protein>
<dbReference type="OrthoDB" id="10613127at2759"/>
<gene>
    <name evidence="2" type="ORF">BU23DRAFT_571374</name>
</gene>
<feature type="compositionally biased region" description="Pro residues" evidence="1">
    <location>
        <begin position="249"/>
        <end position="274"/>
    </location>
</feature>
<reference evidence="2" key="1">
    <citation type="journal article" date="2020" name="Stud. Mycol.">
        <title>101 Dothideomycetes genomes: a test case for predicting lifestyles and emergence of pathogens.</title>
        <authorList>
            <person name="Haridas S."/>
            <person name="Albert R."/>
            <person name="Binder M."/>
            <person name="Bloem J."/>
            <person name="Labutti K."/>
            <person name="Salamov A."/>
            <person name="Andreopoulos B."/>
            <person name="Baker S."/>
            <person name="Barry K."/>
            <person name="Bills G."/>
            <person name="Bluhm B."/>
            <person name="Cannon C."/>
            <person name="Castanera R."/>
            <person name="Culley D."/>
            <person name="Daum C."/>
            <person name="Ezra D."/>
            <person name="Gonzalez J."/>
            <person name="Henrissat B."/>
            <person name="Kuo A."/>
            <person name="Liang C."/>
            <person name="Lipzen A."/>
            <person name="Lutzoni F."/>
            <person name="Magnuson J."/>
            <person name="Mondo S."/>
            <person name="Nolan M."/>
            <person name="Ohm R."/>
            <person name="Pangilinan J."/>
            <person name="Park H.-J."/>
            <person name="Ramirez L."/>
            <person name="Alfaro M."/>
            <person name="Sun H."/>
            <person name="Tritt A."/>
            <person name="Yoshinaga Y."/>
            <person name="Zwiers L.-H."/>
            <person name="Turgeon B."/>
            <person name="Goodwin S."/>
            <person name="Spatafora J."/>
            <person name="Crous P."/>
            <person name="Grigoriev I."/>
        </authorList>
    </citation>
    <scope>NUCLEOTIDE SEQUENCE</scope>
    <source>
        <strain evidence="2">CBS 107.79</strain>
    </source>
</reference>
<evidence type="ECO:0000313" key="3">
    <source>
        <dbReference type="Proteomes" id="UP000800036"/>
    </source>
</evidence>
<feature type="region of interest" description="Disordered" evidence="1">
    <location>
        <begin position="323"/>
        <end position="345"/>
    </location>
</feature>